<dbReference type="InterPro" id="IPR016181">
    <property type="entry name" value="Acyl_CoA_acyltransferase"/>
</dbReference>
<dbReference type="InterPro" id="IPR000182">
    <property type="entry name" value="GNAT_dom"/>
</dbReference>
<sequence length="168" mass="18759">MNTPYQIQYEAFANAGGLYDERHAKLYAEFADNLIADGSFSIVYKDVAHACYTPITIDNAPHLKCYVLAPLAVLPEYQRKGYATRLMDEAEKQLDADVIFVMGEPFHYGNRYSTPHNVLPPVRTKAPLECWFARELTVGALDGVGESTSSIKGPYAEPLMWGHPSEQV</sequence>
<gene>
    <name evidence="2" type="ORF">OM33_14070</name>
</gene>
<reference evidence="2 3" key="1">
    <citation type="submission" date="2014-11" db="EMBL/GenBank/DDBJ databases">
        <title>Complete Genome Sequence of Pseudoalteromonas sp. Strain OCN003 Isolated from Kaneohe Bay, Oahu, Hawaii.</title>
        <authorList>
            <person name="Beurmann S."/>
            <person name="Videau P."/>
            <person name="Ushijima B."/>
            <person name="Smith A.M."/>
            <person name="Aeby G.S."/>
            <person name="Callahan S.M."/>
            <person name="Belcaid M."/>
        </authorList>
    </citation>
    <scope>NUCLEOTIDE SEQUENCE [LARGE SCALE GENOMIC DNA]</scope>
    <source>
        <strain evidence="2 3">OCN003</strain>
    </source>
</reference>
<dbReference type="GO" id="GO:0016747">
    <property type="term" value="F:acyltransferase activity, transferring groups other than amino-acyl groups"/>
    <property type="evidence" value="ECO:0007669"/>
    <property type="project" value="InterPro"/>
</dbReference>
<dbReference type="OrthoDB" id="9797178at2"/>
<dbReference type="HOGENOM" id="CLU_1584961_0_0_6"/>
<feature type="domain" description="N-acetyltransferase" evidence="1">
    <location>
        <begin position="1"/>
        <end position="129"/>
    </location>
</feature>
<dbReference type="Gene3D" id="3.40.630.30">
    <property type="match status" value="1"/>
</dbReference>
<evidence type="ECO:0000313" key="3">
    <source>
        <dbReference type="Proteomes" id="UP000030341"/>
    </source>
</evidence>
<dbReference type="EMBL" id="CP009888">
    <property type="protein sequence ID" value="AIY66110.1"/>
    <property type="molecule type" value="Genomic_DNA"/>
</dbReference>
<proteinExistence type="predicted"/>
<dbReference type="KEGG" id="pseo:OM33_14070"/>
<dbReference type="Proteomes" id="UP000030341">
    <property type="component" value="Chromosome 1"/>
</dbReference>
<evidence type="ECO:0000259" key="1">
    <source>
        <dbReference type="PROSITE" id="PS51186"/>
    </source>
</evidence>
<protein>
    <submittedName>
        <fullName evidence="2">Acetyltransferase</fullName>
    </submittedName>
</protein>
<dbReference type="PROSITE" id="PS51186">
    <property type="entry name" value="GNAT"/>
    <property type="match status" value="1"/>
</dbReference>
<dbReference type="RefSeq" id="WP_038642618.1">
    <property type="nucleotide sequence ID" value="NZ_CP009888.1"/>
</dbReference>
<dbReference type="CDD" id="cd04301">
    <property type="entry name" value="NAT_SF"/>
    <property type="match status" value="1"/>
</dbReference>
<name>A0A0A7EHJ6_9GAMM</name>
<evidence type="ECO:0000313" key="2">
    <source>
        <dbReference type="EMBL" id="AIY66110.1"/>
    </source>
</evidence>
<dbReference type="SUPFAM" id="SSF55729">
    <property type="entry name" value="Acyl-CoA N-acyltransferases (Nat)"/>
    <property type="match status" value="1"/>
</dbReference>
<dbReference type="Pfam" id="PF00583">
    <property type="entry name" value="Acetyltransf_1"/>
    <property type="match status" value="1"/>
</dbReference>
<dbReference type="STRING" id="1348114.OM33_14070"/>
<dbReference type="eggNOG" id="COG3153">
    <property type="taxonomic scope" value="Bacteria"/>
</dbReference>
<keyword evidence="2" id="KW-0808">Transferase</keyword>
<accession>A0A0A7EHJ6</accession>
<keyword evidence="3" id="KW-1185">Reference proteome</keyword>
<dbReference type="AlphaFoldDB" id="A0A0A7EHJ6"/>
<organism evidence="2 3">
    <name type="scientific">Pseudoalteromonas piratica</name>
    <dbReference type="NCBI Taxonomy" id="1348114"/>
    <lineage>
        <taxon>Bacteria</taxon>
        <taxon>Pseudomonadati</taxon>
        <taxon>Pseudomonadota</taxon>
        <taxon>Gammaproteobacteria</taxon>
        <taxon>Alteromonadales</taxon>
        <taxon>Pseudoalteromonadaceae</taxon>
        <taxon>Pseudoalteromonas</taxon>
    </lineage>
</organism>